<comment type="caution">
    <text evidence="1">The sequence shown here is derived from an EMBL/GenBank/DDBJ whole genome shotgun (WGS) entry which is preliminary data.</text>
</comment>
<proteinExistence type="predicted"/>
<keyword evidence="2" id="KW-1185">Reference proteome</keyword>
<organism evidence="1 2">
    <name type="scientific">Camellia lanceoleosa</name>
    <dbReference type="NCBI Taxonomy" id="1840588"/>
    <lineage>
        <taxon>Eukaryota</taxon>
        <taxon>Viridiplantae</taxon>
        <taxon>Streptophyta</taxon>
        <taxon>Embryophyta</taxon>
        <taxon>Tracheophyta</taxon>
        <taxon>Spermatophyta</taxon>
        <taxon>Magnoliopsida</taxon>
        <taxon>eudicotyledons</taxon>
        <taxon>Gunneridae</taxon>
        <taxon>Pentapetalae</taxon>
        <taxon>asterids</taxon>
        <taxon>Ericales</taxon>
        <taxon>Theaceae</taxon>
        <taxon>Camellia</taxon>
    </lineage>
</organism>
<name>A0ACC0F979_9ERIC</name>
<evidence type="ECO:0000313" key="1">
    <source>
        <dbReference type="EMBL" id="KAI7985105.1"/>
    </source>
</evidence>
<sequence>MTHCGWNSVLESISAGVLMLTWPMNADQFIDAKLLVDQLSVAIRACEGGSQNVPDVDELTRVLGESVIGSQLERARVMQLLNVARDAVKGESSTRDLEELVKQLGELNKRYVV</sequence>
<protein>
    <submittedName>
        <fullName evidence="1">Flavonol 3-O-glucosyltransferase UGT89B1</fullName>
    </submittedName>
</protein>
<accession>A0ACC0F979</accession>
<evidence type="ECO:0000313" key="2">
    <source>
        <dbReference type="Proteomes" id="UP001060215"/>
    </source>
</evidence>
<reference evidence="1 2" key="1">
    <citation type="journal article" date="2022" name="Plant J.">
        <title>Chromosome-level genome of Camellia lanceoleosa provides a valuable resource for understanding genome evolution and self-incompatibility.</title>
        <authorList>
            <person name="Gong W."/>
            <person name="Xiao S."/>
            <person name="Wang L."/>
            <person name="Liao Z."/>
            <person name="Chang Y."/>
            <person name="Mo W."/>
            <person name="Hu G."/>
            <person name="Li W."/>
            <person name="Zhao G."/>
            <person name="Zhu H."/>
            <person name="Hu X."/>
            <person name="Ji K."/>
            <person name="Xiang X."/>
            <person name="Song Q."/>
            <person name="Yuan D."/>
            <person name="Jin S."/>
            <person name="Zhang L."/>
        </authorList>
    </citation>
    <scope>NUCLEOTIDE SEQUENCE [LARGE SCALE GENOMIC DNA]</scope>
    <source>
        <strain evidence="1">SQ_2022a</strain>
    </source>
</reference>
<gene>
    <name evidence="1" type="ORF">LOK49_LG14G00391</name>
</gene>
<dbReference type="Proteomes" id="UP001060215">
    <property type="component" value="Chromosome 15"/>
</dbReference>
<dbReference type="EMBL" id="CM045772">
    <property type="protein sequence ID" value="KAI7985105.1"/>
    <property type="molecule type" value="Genomic_DNA"/>
</dbReference>